<evidence type="ECO:0000313" key="1">
    <source>
        <dbReference type="EMBL" id="CAB4137531.1"/>
    </source>
</evidence>
<protein>
    <submittedName>
        <fullName evidence="1">Uncharacterized protein</fullName>
    </submittedName>
</protein>
<dbReference type="EMBL" id="LR796331">
    <property type="protein sequence ID" value="CAB4137531.1"/>
    <property type="molecule type" value="Genomic_DNA"/>
</dbReference>
<reference evidence="1" key="1">
    <citation type="submission" date="2020-04" db="EMBL/GenBank/DDBJ databases">
        <authorList>
            <person name="Chiriac C."/>
            <person name="Salcher M."/>
            <person name="Ghai R."/>
            <person name="Kavagutti S V."/>
        </authorList>
    </citation>
    <scope>NUCLEOTIDE SEQUENCE</scope>
</reference>
<accession>A0A6J5LTN1</accession>
<gene>
    <name evidence="1" type="ORF">UFOVP327_32</name>
</gene>
<organism evidence="1">
    <name type="scientific">uncultured Caudovirales phage</name>
    <dbReference type="NCBI Taxonomy" id="2100421"/>
    <lineage>
        <taxon>Viruses</taxon>
        <taxon>Duplodnaviria</taxon>
        <taxon>Heunggongvirae</taxon>
        <taxon>Uroviricota</taxon>
        <taxon>Caudoviricetes</taxon>
        <taxon>Peduoviridae</taxon>
        <taxon>Maltschvirus</taxon>
        <taxon>Maltschvirus maltsch</taxon>
    </lineage>
</organism>
<proteinExistence type="predicted"/>
<name>A0A6J5LTN1_9CAUD</name>
<sequence>MTTAFQYVFNNAESISIDKRRVVATTTTRDNTVRSISRFGQNWKFEVKLPDGISWTSARQSIEKMEALDRTTVGAVQINNNGYNSYLTPYQGNAAGTIAASWTQGANTITITGGSATSGFNFRAGDLIQLGSSGRVYSVTADVAFNVTTVPVHRPIIDASGTGNLILGFNVTWNVLCVDFPSWTIFARDQVSWSGPFVFYENMV</sequence>